<dbReference type="PANTHER" id="PTHR22930:SF259">
    <property type="entry name" value="OS08G0106900 PROTEIN"/>
    <property type="match status" value="1"/>
</dbReference>
<dbReference type="InterPro" id="IPR045249">
    <property type="entry name" value="HARBI1-like"/>
</dbReference>
<reference evidence="2" key="1">
    <citation type="submission" date="2017-07" db="EMBL/GenBank/DDBJ databases">
        <title>Taro Niue Genome Assembly and Annotation.</title>
        <authorList>
            <person name="Atibalentja N."/>
            <person name="Keating K."/>
            <person name="Fields C.J."/>
        </authorList>
    </citation>
    <scope>NUCLEOTIDE SEQUENCE</scope>
    <source>
        <strain evidence="2">Niue_2</strain>
        <tissue evidence="2">Leaf</tissue>
    </source>
</reference>
<dbReference type="Pfam" id="PF26138">
    <property type="entry name" value="DUF8040"/>
    <property type="match status" value="1"/>
</dbReference>
<dbReference type="PANTHER" id="PTHR22930">
    <property type="match status" value="1"/>
</dbReference>
<dbReference type="Proteomes" id="UP000652761">
    <property type="component" value="Unassembled WGS sequence"/>
</dbReference>
<feature type="domain" description="DUF8040" evidence="1">
    <location>
        <begin position="1"/>
        <end position="37"/>
    </location>
</feature>
<dbReference type="AlphaFoldDB" id="A0A843WXP1"/>
<evidence type="ECO:0000313" key="3">
    <source>
        <dbReference type="Proteomes" id="UP000652761"/>
    </source>
</evidence>
<dbReference type="EMBL" id="NMUH01005512">
    <property type="protein sequence ID" value="MQM12967.1"/>
    <property type="molecule type" value="Genomic_DNA"/>
</dbReference>
<accession>A0A843WXP1</accession>
<dbReference type="InterPro" id="IPR058353">
    <property type="entry name" value="DUF8040"/>
</dbReference>
<comment type="caution">
    <text evidence="2">The sequence shown here is derived from an EMBL/GenBank/DDBJ whole genome shotgun (WGS) entry which is preliminary data.</text>
</comment>
<keyword evidence="3" id="KW-1185">Reference proteome</keyword>
<evidence type="ECO:0000259" key="1">
    <source>
        <dbReference type="Pfam" id="PF26138"/>
    </source>
</evidence>
<protein>
    <recommendedName>
        <fullName evidence="1">DUF8040 domain-containing protein</fullName>
    </recommendedName>
</protein>
<name>A0A843WXP1_COLES</name>
<gene>
    <name evidence="2" type="ORF">Taro_045888</name>
</gene>
<dbReference type="OrthoDB" id="785961at2759"/>
<sequence>MFLHTITDNIRNGVMCVNYLRSGETISQYFNHVLKALRQLHNDYIRSLNTAIPYEFRSREIYWPWFKDCVGTIDGTHILALVLSDIVARFHVIFDLTFSYVLAGWEGSAHDVLVLNNALQRQNRLIVPNGNPLCMS</sequence>
<evidence type="ECO:0000313" key="2">
    <source>
        <dbReference type="EMBL" id="MQM12967.1"/>
    </source>
</evidence>
<proteinExistence type="predicted"/>
<organism evidence="2 3">
    <name type="scientific">Colocasia esculenta</name>
    <name type="common">Wild taro</name>
    <name type="synonym">Arum esculentum</name>
    <dbReference type="NCBI Taxonomy" id="4460"/>
    <lineage>
        <taxon>Eukaryota</taxon>
        <taxon>Viridiplantae</taxon>
        <taxon>Streptophyta</taxon>
        <taxon>Embryophyta</taxon>
        <taxon>Tracheophyta</taxon>
        <taxon>Spermatophyta</taxon>
        <taxon>Magnoliopsida</taxon>
        <taxon>Liliopsida</taxon>
        <taxon>Araceae</taxon>
        <taxon>Aroideae</taxon>
        <taxon>Colocasieae</taxon>
        <taxon>Colocasia</taxon>
    </lineage>
</organism>